<accession>A0AAD4CH74</accession>
<comment type="similarity">
    <text evidence="2">Belongs to the proline racemase family.</text>
</comment>
<evidence type="ECO:0000313" key="5">
    <source>
        <dbReference type="Proteomes" id="UP001194746"/>
    </source>
</evidence>
<dbReference type="InterPro" id="IPR008794">
    <property type="entry name" value="Pro_racemase_fam"/>
</dbReference>
<dbReference type="PANTHER" id="PTHR33442">
    <property type="entry name" value="TRANS-3-HYDROXY-L-PROLINE DEHYDRATASE"/>
    <property type="match status" value="1"/>
</dbReference>
<dbReference type="PANTHER" id="PTHR33442:SF1">
    <property type="entry name" value="TRANS-3-HYDROXY-L-PROLINE DEHYDRATASE"/>
    <property type="match status" value="1"/>
</dbReference>
<evidence type="ECO:0000313" key="4">
    <source>
        <dbReference type="EMBL" id="KAF9886461.1"/>
    </source>
</evidence>
<evidence type="ECO:0000256" key="2">
    <source>
        <dbReference type="ARBA" id="ARBA00007529"/>
    </source>
</evidence>
<evidence type="ECO:0000256" key="3">
    <source>
        <dbReference type="ARBA" id="ARBA00013105"/>
    </source>
</evidence>
<gene>
    <name evidence="4" type="ORF">FE257_011366</name>
</gene>
<dbReference type="EMBL" id="VCAU01000076">
    <property type="protein sequence ID" value="KAF9886461.1"/>
    <property type="molecule type" value="Genomic_DNA"/>
</dbReference>
<sequence length="168" mass="18658">MNIAQPFQPIWDMRRARPHHLRPLPATVRNNPSGTARRRNHHDHIRKCLIEEPRCHDGIYGAILRPDTELVTASEASIGVLFAHEGYYSSFVGISPSSAIPIWPTGVHGFHAPCGLLRITVAMMAAFASSLYLELSSEVRWPKLASDKTSVRLDVSYGGAFYAPIDVQ</sequence>
<dbReference type="AlphaFoldDB" id="A0AAD4CH74"/>
<comment type="catalytic activity">
    <reaction evidence="1">
        <text>trans-3-hydroxy-L-proline = 1-pyrroline-2-carboxylate + H2O</text>
        <dbReference type="Rhea" id="RHEA:10320"/>
        <dbReference type="ChEBI" id="CHEBI:15377"/>
        <dbReference type="ChEBI" id="CHEBI:39785"/>
        <dbReference type="ChEBI" id="CHEBI:57938"/>
        <dbReference type="EC" id="4.2.1.77"/>
    </reaction>
</comment>
<name>A0AAD4CH74_ASPNN</name>
<keyword evidence="5" id="KW-1185">Reference proteome</keyword>
<dbReference type="SUPFAM" id="SSF54506">
    <property type="entry name" value="Diaminopimelate epimerase-like"/>
    <property type="match status" value="1"/>
</dbReference>
<proteinExistence type="inferred from homology"/>
<comment type="caution">
    <text evidence="4">The sequence shown here is derived from an EMBL/GenBank/DDBJ whole genome shotgun (WGS) entry which is preliminary data.</text>
</comment>
<reference evidence="4" key="1">
    <citation type="journal article" date="2019" name="Beilstein J. Org. Chem.">
        <title>Nanangenines: drimane sesquiterpenoids as the dominant metabolite cohort of a novel Australian fungus, Aspergillus nanangensis.</title>
        <authorList>
            <person name="Lacey H.J."/>
            <person name="Gilchrist C.L.M."/>
            <person name="Crombie A."/>
            <person name="Kalaitzis J.A."/>
            <person name="Vuong D."/>
            <person name="Rutledge P.J."/>
            <person name="Turner P."/>
            <person name="Pitt J.I."/>
            <person name="Lacey E."/>
            <person name="Chooi Y.H."/>
            <person name="Piggott A.M."/>
        </authorList>
    </citation>
    <scope>NUCLEOTIDE SEQUENCE</scope>
    <source>
        <strain evidence="4">MST-FP2251</strain>
    </source>
</reference>
<dbReference type="Pfam" id="PF05544">
    <property type="entry name" value="Pro_racemase"/>
    <property type="match status" value="1"/>
</dbReference>
<evidence type="ECO:0000256" key="1">
    <source>
        <dbReference type="ARBA" id="ARBA00001148"/>
    </source>
</evidence>
<reference evidence="4" key="2">
    <citation type="submission" date="2020-02" db="EMBL/GenBank/DDBJ databases">
        <authorList>
            <person name="Gilchrist C.L.M."/>
            <person name="Chooi Y.-H."/>
        </authorList>
    </citation>
    <scope>NUCLEOTIDE SEQUENCE</scope>
    <source>
        <strain evidence="4">MST-FP2251</strain>
    </source>
</reference>
<organism evidence="4 5">
    <name type="scientific">Aspergillus nanangensis</name>
    <dbReference type="NCBI Taxonomy" id="2582783"/>
    <lineage>
        <taxon>Eukaryota</taxon>
        <taxon>Fungi</taxon>
        <taxon>Dikarya</taxon>
        <taxon>Ascomycota</taxon>
        <taxon>Pezizomycotina</taxon>
        <taxon>Eurotiomycetes</taxon>
        <taxon>Eurotiomycetidae</taxon>
        <taxon>Eurotiales</taxon>
        <taxon>Aspergillaceae</taxon>
        <taxon>Aspergillus</taxon>
        <taxon>Aspergillus subgen. Circumdati</taxon>
    </lineage>
</organism>
<dbReference type="Gene3D" id="3.10.310.10">
    <property type="entry name" value="Diaminopimelate Epimerase, Chain A, domain 1"/>
    <property type="match status" value="2"/>
</dbReference>
<dbReference type="GO" id="GO:0050346">
    <property type="term" value="F:trans-L-3-hydroxyproline dehydratase activity"/>
    <property type="evidence" value="ECO:0007669"/>
    <property type="project" value="UniProtKB-EC"/>
</dbReference>
<protein>
    <recommendedName>
        <fullName evidence="3">trans-L-3-hydroxyproline dehydratase</fullName>
        <ecNumber evidence="3">4.2.1.77</ecNumber>
    </recommendedName>
</protein>
<dbReference type="Proteomes" id="UP001194746">
    <property type="component" value="Unassembled WGS sequence"/>
</dbReference>
<dbReference type="EC" id="4.2.1.77" evidence="3"/>